<evidence type="ECO:0000313" key="2">
    <source>
        <dbReference type="EMBL" id="KAL0909663.1"/>
    </source>
</evidence>
<name>A0ABD0UAC1_DENTH</name>
<gene>
    <name evidence="2" type="ORF">M5K25_020551</name>
</gene>
<dbReference type="EMBL" id="JANQDX010000016">
    <property type="protein sequence ID" value="KAL0909663.1"/>
    <property type="molecule type" value="Genomic_DNA"/>
</dbReference>
<keyword evidence="3" id="KW-1185">Reference proteome</keyword>
<evidence type="ECO:0000256" key="1">
    <source>
        <dbReference type="SAM" id="MobiDB-lite"/>
    </source>
</evidence>
<feature type="region of interest" description="Disordered" evidence="1">
    <location>
        <begin position="217"/>
        <end position="241"/>
    </location>
</feature>
<sequence>MELKTKRAGGAHLMALIIHQPIFNPSKSAESTPRQRSRPRSLFFRDKNSPTCSEPTSPKVNCAGRVKERAAMKGPAESKGADKKSTLVRSLTSSLRGSMLVDGAIRCCRSPRDLVTGDSDGEEEGGCDLARWFMTAELAGKEGIERMVEVVGEVSVVAPLNALQLMKQRSASARVACMEGEGEGEVVGDPVHSNHSKNTFDLSLIYWPCHSQKTIPLISHDRGPKKGSKEEKEEEKLEFSCHQTPLRPPLGLLPNHQKEEKEEEKLESLATRLFLDYRRNCTWQPPDVGTPPDCLLTQDFRPAAD</sequence>
<reference evidence="2 3" key="1">
    <citation type="journal article" date="2024" name="Plant Biotechnol. J.">
        <title>Dendrobium thyrsiflorum genome and its molecular insights into genes involved in important horticultural traits.</title>
        <authorList>
            <person name="Chen B."/>
            <person name="Wang J.Y."/>
            <person name="Zheng P.J."/>
            <person name="Li K.L."/>
            <person name="Liang Y.M."/>
            <person name="Chen X.F."/>
            <person name="Zhang C."/>
            <person name="Zhao X."/>
            <person name="He X."/>
            <person name="Zhang G.Q."/>
            <person name="Liu Z.J."/>
            <person name="Xu Q."/>
        </authorList>
    </citation>
    <scope>NUCLEOTIDE SEQUENCE [LARGE SCALE GENOMIC DNA]</scope>
    <source>
        <strain evidence="2">GZMU011</strain>
    </source>
</reference>
<feature type="compositionally biased region" description="Basic and acidic residues" evidence="1">
    <location>
        <begin position="219"/>
        <end position="239"/>
    </location>
</feature>
<dbReference type="Proteomes" id="UP001552299">
    <property type="component" value="Unassembled WGS sequence"/>
</dbReference>
<protein>
    <submittedName>
        <fullName evidence="2">Uncharacterized protein</fullName>
    </submittedName>
</protein>
<feature type="region of interest" description="Disordered" evidence="1">
    <location>
        <begin position="24"/>
        <end position="59"/>
    </location>
</feature>
<feature type="compositionally biased region" description="Polar residues" evidence="1">
    <location>
        <begin position="24"/>
        <end position="34"/>
    </location>
</feature>
<accession>A0ABD0UAC1</accession>
<feature type="compositionally biased region" description="Polar residues" evidence="1">
    <location>
        <begin position="49"/>
        <end position="59"/>
    </location>
</feature>
<organism evidence="2 3">
    <name type="scientific">Dendrobium thyrsiflorum</name>
    <name type="common">Pinecone-like raceme dendrobium</name>
    <name type="synonym">Orchid</name>
    <dbReference type="NCBI Taxonomy" id="117978"/>
    <lineage>
        <taxon>Eukaryota</taxon>
        <taxon>Viridiplantae</taxon>
        <taxon>Streptophyta</taxon>
        <taxon>Embryophyta</taxon>
        <taxon>Tracheophyta</taxon>
        <taxon>Spermatophyta</taxon>
        <taxon>Magnoliopsida</taxon>
        <taxon>Liliopsida</taxon>
        <taxon>Asparagales</taxon>
        <taxon>Orchidaceae</taxon>
        <taxon>Epidendroideae</taxon>
        <taxon>Malaxideae</taxon>
        <taxon>Dendrobiinae</taxon>
        <taxon>Dendrobium</taxon>
    </lineage>
</organism>
<comment type="caution">
    <text evidence="2">The sequence shown here is derived from an EMBL/GenBank/DDBJ whole genome shotgun (WGS) entry which is preliminary data.</text>
</comment>
<proteinExistence type="predicted"/>
<dbReference type="AlphaFoldDB" id="A0ABD0UAC1"/>
<evidence type="ECO:0000313" key="3">
    <source>
        <dbReference type="Proteomes" id="UP001552299"/>
    </source>
</evidence>